<dbReference type="PANTHER" id="PTHR30486:SF15">
    <property type="entry name" value="TYPE II_IV SECRETION SYSTEM ATPASE"/>
    <property type="match status" value="1"/>
</dbReference>
<dbReference type="InterPro" id="IPR001482">
    <property type="entry name" value="T2SS/T4SS_dom"/>
</dbReference>
<gene>
    <name evidence="3" type="ORF">J4709_39970</name>
</gene>
<dbReference type="CDD" id="cd01130">
    <property type="entry name" value="VirB11-like_ATPase"/>
    <property type="match status" value="1"/>
</dbReference>
<organism evidence="3 4">
    <name type="scientific">Actinomadura violacea</name>
    <dbReference type="NCBI Taxonomy" id="2819934"/>
    <lineage>
        <taxon>Bacteria</taxon>
        <taxon>Bacillati</taxon>
        <taxon>Actinomycetota</taxon>
        <taxon>Actinomycetes</taxon>
        <taxon>Streptosporangiales</taxon>
        <taxon>Thermomonosporaceae</taxon>
        <taxon>Actinomadura</taxon>
    </lineage>
</organism>
<accession>A0ABS3S443</accession>
<proteinExistence type="inferred from homology"/>
<name>A0ABS3S443_9ACTN</name>
<sequence>MPLRDRLEDDRSANDRTSKHMVGHWRQRLLEEINLDELARLTLEQRRTRLEKVTDLLVTREGPVLAADERANLIKRVVDEALGLGVLEPLLDDPDVTEIMVNGPDAVFVERFGRVQRLDGGFASEDQLYQTIDRIVAKVNRRVDHSSPMVDARLPTGERVNVVIPPLSLAGPVLTIRRFPRAYTIEELVGMRSLDEATGMLLAAFVRARLNLVIAGGTGTGKTTMLNALSAFVPGGERIITIEDSAELRLKQEHVIPLEARPANIEGKGAITIRDLVRNALRMRPDRIIVGEVRGGETLDMLQAMNTGHDGSLVTVHANSTDDTVHRLQTLASMSDVKLPYEAISAQISSAIDVVVQLSRGPDGSRRLAEVAVVESARGDLVLHRVMHFEAEPVGADRVVRGVFTPHPLPAALAEKLFYAGEGIPPAFAPRAGAPGGGMAGGGPATRRFSP</sequence>
<dbReference type="PANTHER" id="PTHR30486">
    <property type="entry name" value="TWITCHING MOTILITY PROTEIN PILT"/>
    <property type="match status" value="1"/>
</dbReference>
<evidence type="ECO:0000313" key="4">
    <source>
        <dbReference type="Proteomes" id="UP000680206"/>
    </source>
</evidence>
<evidence type="ECO:0000259" key="2">
    <source>
        <dbReference type="Pfam" id="PF00437"/>
    </source>
</evidence>
<comment type="caution">
    <text evidence="3">The sequence shown here is derived from an EMBL/GenBank/DDBJ whole genome shotgun (WGS) entry which is preliminary data.</text>
</comment>
<protein>
    <submittedName>
        <fullName evidence="3">CpaF family protein</fullName>
    </submittedName>
</protein>
<dbReference type="InterPro" id="IPR027417">
    <property type="entry name" value="P-loop_NTPase"/>
</dbReference>
<dbReference type="Gene3D" id="3.40.50.300">
    <property type="entry name" value="P-loop containing nucleotide triphosphate hydrolases"/>
    <property type="match status" value="1"/>
</dbReference>
<feature type="domain" description="Bacterial type II secretion system protein E" evidence="2">
    <location>
        <begin position="83"/>
        <end position="360"/>
    </location>
</feature>
<dbReference type="InterPro" id="IPR050921">
    <property type="entry name" value="T4SS_GSP_E_ATPase"/>
</dbReference>
<dbReference type="Pfam" id="PF00437">
    <property type="entry name" value="T2SSE"/>
    <property type="match status" value="1"/>
</dbReference>
<evidence type="ECO:0000313" key="3">
    <source>
        <dbReference type="EMBL" id="MBO2463767.1"/>
    </source>
</evidence>
<dbReference type="Gene3D" id="3.30.450.380">
    <property type="match status" value="1"/>
</dbReference>
<dbReference type="SUPFAM" id="SSF52540">
    <property type="entry name" value="P-loop containing nucleoside triphosphate hydrolases"/>
    <property type="match status" value="1"/>
</dbReference>
<evidence type="ECO:0000256" key="1">
    <source>
        <dbReference type="ARBA" id="ARBA00006611"/>
    </source>
</evidence>
<dbReference type="Proteomes" id="UP000680206">
    <property type="component" value="Unassembled WGS sequence"/>
</dbReference>
<comment type="similarity">
    <text evidence="1">Belongs to the GSP E family.</text>
</comment>
<reference evidence="3 4" key="1">
    <citation type="submission" date="2021-03" db="EMBL/GenBank/DDBJ databases">
        <title>Actinomadura violae sp. nov., isolated from lichen in Thailand.</title>
        <authorList>
            <person name="Kanchanasin P."/>
            <person name="Saeng-In P."/>
            <person name="Phongsopitanun W."/>
            <person name="Yuki M."/>
            <person name="Kudo T."/>
            <person name="Ohkuma M."/>
            <person name="Tanasupawat S."/>
        </authorList>
    </citation>
    <scope>NUCLEOTIDE SEQUENCE [LARGE SCALE GENOMIC DNA]</scope>
    <source>
        <strain evidence="3 4">LCR2-06</strain>
    </source>
</reference>
<keyword evidence="4" id="KW-1185">Reference proteome</keyword>
<dbReference type="RefSeq" id="WP_208249599.1">
    <property type="nucleotide sequence ID" value="NZ_JAGEPF010000030.1"/>
</dbReference>
<dbReference type="EMBL" id="JAGEPF010000030">
    <property type="protein sequence ID" value="MBO2463767.1"/>
    <property type="molecule type" value="Genomic_DNA"/>
</dbReference>